<evidence type="ECO:0000313" key="2">
    <source>
        <dbReference type="Proteomes" id="UP000887458"/>
    </source>
</evidence>
<reference evidence="1 2" key="1">
    <citation type="journal article" date="2018" name="J. Allergy Clin. Immunol.">
        <title>High-quality assembly of Dermatophagoides pteronyssinus genome and transcriptome reveals a wide range of novel allergens.</title>
        <authorList>
            <person name="Liu X.Y."/>
            <person name="Yang K.Y."/>
            <person name="Wang M.Q."/>
            <person name="Kwok J.S."/>
            <person name="Zeng X."/>
            <person name="Yang Z."/>
            <person name="Xiao X.J."/>
            <person name="Lau C.P."/>
            <person name="Li Y."/>
            <person name="Huang Z.M."/>
            <person name="Ba J.G."/>
            <person name="Yim A.K."/>
            <person name="Ouyang C.Y."/>
            <person name="Ngai S.M."/>
            <person name="Chan T.F."/>
            <person name="Leung E.L."/>
            <person name="Liu L."/>
            <person name="Liu Z.G."/>
            <person name="Tsui S.K."/>
        </authorList>
    </citation>
    <scope>NUCLEOTIDE SEQUENCE [LARGE SCALE GENOMIC DNA]</scope>
    <source>
        <strain evidence="1">Derp</strain>
    </source>
</reference>
<evidence type="ECO:0000313" key="1">
    <source>
        <dbReference type="EMBL" id="KAH9418671.1"/>
    </source>
</evidence>
<organism evidence="1 2">
    <name type="scientific">Dermatophagoides pteronyssinus</name>
    <name type="common">European house dust mite</name>
    <dbReference type="NCBI Taxonomy" id="6956"/>
    <lineage>
        <taxon>Eukaryota</taxon>
        <taxon>Metazoa</taxon>
        <taxon>Ecdysozoa</taxon>
        <taxon>Arthropoda</taxon>
        <taxon>Chelicerata</taxon>
        <taxon>Arachnida</taxon>
        <taxon>Acari</taxon>
        <taxon>Acariformes</taxon>
        <taxon>Sarcoptiformes</taxon>
        <taxon>Astigmata</taxon>
        <taxon>Psoroptidia</taxon>
        <taxon>Analgoidea</taxon>
        <taxon>Pyroglyphidae</taxon>
        <taxon>Dermatophagoidinae</taxon>
        <taxon>Dermatophagoides</taxon>
    </lineage>
</organism>
<accession>A0ABQ8J7W6</accession>
<dbReference type="Proteomes" id="UP000887458">
    <property type="component" value="Unassembled WGS sequence"/>
</dbReference>
<comment type="caution">
    <text evidence="1">The sequence shown here is derived from an EMBL/GenBank/DDBJ whole genome shotgun (WGS) entry which is preliminary data.</text>
</comment>
<protein>
    <submittedName>
        <fullName evidence="1">Uncharacterized protein</fullName>
    </submittedName>
</protein>
<name>A0ABQ8J7W6_DERPT</name>
<dbReference type="EMBL" id="NJHN03000062">
    <property type="protein sequence ID" value="KAH9418671.1"/>
    <property type="molecule type" value="Genomic_DNA"/>
</dbReference>
<keyword evidence="2" id="KW-1185">Reference proteome</keyword>
<sequence length="79" mass="9233">MTMLLLNRRPSSSSLTNVKTLNKARKWYKAVILSSSSKSGSDSNSNIEINIIDNNNVTIRERNEKHHHYHFKKNDKHQR</sequence>
<reference evidence="1 2" key="2">
    <citation type="journal article" date="2022" name="Mol. Biol. Evol.">
        <title>Comparative Genomics Reveals Insights into the Divergent Evolution of Astigmatic Mites and Household Pest Adaptations.</title>
        <authorList>
            <person name="Xiong Q."/>
            <person name="Wan A.T."/>
            <person name="Liu X."/>
            <person name="Fung C.S."/>
            <person name="Xiao X."/>
            <person name="Malainual N."/>
            <person name="Hou J."/>
            <person name="Wang L."/>
            <person name="Wang M."/>
            <person name="Yang K.Y."/>
            <person name="Cui Y."/>
            <person name="Leung E.L."/>
            <person name="Nong W."/>
            <person name="Shin S.K."/>
            <person name="Au S.W."/>
            <person name="Jeong K.Y."/>
            <person name="Chew F.T."/>
            <person name="Hui J.H."/>
            <person name="Leung T.F."/>
            <person name="Tungtrongchitr A."/>
            <person name="Zhong N."/>
            <person name="Liu Z."/>
            <person name="Tsui S.K."/>
        </authorList>
    </citation>
    <scope>NUCLEOTIDE SEQUENCE [LARGE SCALE GENOMIC DNA]</scope>
    <source>
        <strain evidence="1">Derp</strain>
    </source>
</reference>
<gene>
    <name evidence="1" type="ORF">DERP_003997</name>
</gene>
<proteinExistence type="predicted"/>